<evidence type="ECO:0000256" key="2">
    <source>
        <dbReference type="ARBA" id="ARBA00022487"/>
    </source>
</evidence>
<dbReference type="Gene3D" id="3.40.50.1820">
    <property type="entry name" value="alpha/beta hydrolase"/>
    <property type="match status" value="1"/>
</dbReference>
<evidence type="ECO:0000256" key="4">
    <source>
        <dbReference type="PIRSR" id="PIRSR005211-1"/>
    </source>
</evidence>
<evidence type="ECO:0000313" key="6">
    <source>
        <dbReference type="EMBL" id="CDF90882.1"/>
    </source>
</evidence>
<dbReference type="SUPFAM" id="SSF53474">
    <property type="entry name" value="alpha/beta-Hydrolases"/>
    <property type="match status" value="1"/>
</dbReference>
<gene>
    <name evidence="6" type="ORF">BN860_05424g</name>
</gene>
<dbReference type="InterPro" id="IPR012020">
    <property type="entry name" value="ABHD4"/>
</dbReference>
<sequence length="450" mass="51483">MSGLPIINPLHWGFNGTVRQTYDPSGTTRLTMRRTKDKIEFRHFVNQYIPTLKDGHSFRLHHFLFTGILQTMYLSTADFSKCFPVFYGREIVEYSDGGASTTDWVMKSWEKKYDLDIYGNYKKLEFERDEEATHPDNWPRLHPRTRYFSEEEKSSVHANEKPLIVIIHGLAGGSHEPMIRSLTAKLSTIAGERFQVVVLNCRGCARSKITNKKLFSAFQTGDLKEFLAREKARHPTRKIYAVGFSFGASLLANYLGEVGDKSDLKAAVTLCNPWDFILCSEKMKNDYWSRNLFSKAITQFLTRLVKVNMGELESPEGSVPDHQPSVEDPCLYMCTQSNMERAKKFTQMRQFDDMFTAPSLGFSSAEDYYRAGSSINRLHNVQVPLLIINSKDDPIVGPQAIPYTEAKNNSNVLLLSTDLGGHLAFLNENFDSWINIQIATFLYKFDEFIE</sequence>
<feature type="active site" description="Charge relay system" evidence="4">
    <location>
        <position position="422"/>
    </location>
</feature>
<dbReference type="InterPro" id="IPR050960">
    <property type="entry name" value="AB_hydrolase_4_sf"/>
</dbReference>
<dbReference type="GO" id="GO:0051792">
    <property type="term" value="P:medium-chain fatty acid biosynthetic process"/>
    <property type="evidence" value="ECO:0007669"/>
    <property type="project" value="TreeGrafter"/>
</dbReference>
<feature type="active site" description="Charge relay system" evidence="4">
    <location>
        <position position="245"/>
    </location>
</feature>
<dbReference type="Proteomes" id="UP000019375">
    <property type="component" value="Unassembled WGS sequence"/>
</dbReference>
<feature type="domain" description="AB hydrolase-1" evidence="5">
    <location>
        <begin position="162"/>
        <end position="427"/>
    </location>
</feature>
<dbReference type="PANTHER" id="PTHR10794">
    <property type="entry name" value="ABHYDROLASE DOMAIN-CONTAINING PROTEIN"/>
    <property type="match status" value="1"/>
</dbReference>
<proteinExistence type="inferred from homology"/>
<dbReference type="PIRSF" id="PIRSF005211">
    <property type="entry name" value="Ab_hydro_YheT"/>
    <property type="match status" value="1"/>
</dbReference>
<dbReference type="GO" id="GO:0051793">
    <property type="term" value="P:medium-chain fatty acid catabolic process"/>
    <property type="evidence" value="ECO:0007669"/>
    <property type="project" value="TreeGrafter"/>
</dbReference>
<keyword evidence="2" id="KW-0719">Serine esterase</keyword>
<dbReference type="Pfam" id="PF00561">
    <property type="entry name" value="Abhydrolase_1"/>
    <property type="match status" value="1"/>
</dbReference>
<keyword evidence="7" id="KW-1185">Reference proteome</keyword>
<protein>
    <submittedName>
        <fullName evidence="6">ZYBA0S08-05424g1_1</fullName>
    </submittedName>
</protein>
<dbReference type="InterPro" id="IPR000952">
    <property type="entry name" value="AB_hydrolase_4_CS"/>
</dbReference>
<dbReference type="InterPro" id="IPR000073">
    <property type="entry name" value="AB_hydrolase_1"/>
</dbReference>
<evidence type="ECO:0000313" key="7">
    <source>
        <dbReference type="Proteomes" id="UP000019375"/>
    </source>
</evidence>
<dbReference type="GO" id="GO:0008126">
    <property type="term" value="F:acetylesterase activity"/>
    <property type="evidence" value="ECO:0007669"/>
    <property type="project" value="TreeGrafter"/>
</dbReference>
<feature type="active site" description="Charge relay system" evidence="4">
    <location>
        <position position="393"/>
    </location>
</feature>
<reference evidence="7" key="1">
    <citation type="journal article" date="2013" name="Genome Announc.">
        <title>Genome sequence of the food spoilage yeast Zygosaccharomyces bailii CLIB 213(T).</title>
        <authorList>
            <person name="Galeote V."/>
            <person name="Bigey F."/>
            <person name="Devillers H."/>
            <person name="Neuveglise C."/>
            <person name="Dequin S."/>
        </authorList>
    </citation>
    <scope>NUCLEOTIDE SEQUENCE [LARGE SCALE GENOMIC DNA]</scope>
    <source>
        <strain evidence="7">CLIB 213 / ATCC 58445 / CBS 680 / CCRC 21525 / NBRC 1098 / NCYC 1416 / NRRL Y-2227</strain>
    </source>
</reference>
<dbReference type="OrthoDB" id="5954035at2759"/>
<comment type="similarity">
    <text evidence="1">Belongs to the AB hydrolase superfamily. AB hydrolase 4 family.</text>
</comment>
<organism evidence="6 7">
    <name type="scientific">Zygosaccharomyces bailii (strain CLIB 213 / ATCC 58445 / CBS 680 / BCRC 21525 / NBRC 1098 / NCYC 1416 / NRRL Y-2227)</name>
    <dbReference type="NCBI Taxonomy" id="1333698"/>
    <lineage>
        <taxon>Eukaryota</taxon>
        <taxon>Fungi</taxon>
        <taxon>Dikarya</taxon>
        <taxon>Ascomycota</taxon>
        <taxon>Saccharomycotina</taxon>
        <taxon>Saccharomycetes</taxon>
        <taxon>Saccharomycetales</taxon>
        <taxon>Saccharomycetaceae</taxon>
        <taxon>Zygosaccharomyces</taxon>
    </lineage>
</organism>
<dbReference type="EMBL" id="HG316461">
    <property type="protein sequence ID" value="CDF90882.1"/>
    <property type="molecule type" value="Genomic_DNA"/>
</dbReference>
<dbReference type="GO" id="GO:0047372">
    <property type="term" value="F:monoacylglycerol lipase activity"/>
    <property type="evidence" value="ECO:0007669"/>
    <property type="project" value="TreeGrafter"/>
</dbReference>
<dbReference type="PROSITE" id="PS01133">
    <property type="entry name" value="UPF0017"/>
    <property type="match status" value="1"/>
</dbReference>
<evidence type="ECO:0000259" key="5">
    <source>
        <dbReference type="Pfam" id="PF00561"/>
    </source>
</evidence>
<dbReference type="AlphaFoldDB" id="A0A8J2X9S8"/>
<evidence type="ECO:0000256" key="1">
    <source>
        <dbReference type="ARBA" id="ARBA00010884"/>
    </source>
</evidence>
<dbReference type="PANTHER" id="PTHR10794:SF44">
    <property type="entry name" value="MEDIUM-CHAIN FATTY ACID ETHYL ESTER SYNTHASE_ESTERASE 1-RELATED"/>
    <property type="match status" value="1"/>
</dbReference>
<dbReference type="InterPro" id="IPR029058">
    <property type="entry name" value="AB_hydrolase_fold"/>
</dbReference>
<accession>A0A8J2X9S8</accession>
<evidence type="ECO:0000256" key="3">
    <source>
        <dbReference type="ARBA" id="ARBA00022801"/>
    </source>
</evidence>
<name>A0A8J2X9S8_ZYGB2</name>
<keyword evidence="3" id="KW-0378">Hydrolase</keyword>